<feature type="domain" description="C2H2-type" evidence="2">
    <location>
        <begin position="67"/>
        <end position="94"/>
    </location>
</feature>
<dbReference type="Gene3D" id="3.30.160.60">
    <property type="entry name" value="Classic Zinc Finger"/>
    <property type="match status" value="1"/>
</dbReference>
<sequence length="132" mass="14862">MTVSAVLESSSTYDHPLSSSMNSVELGFISETMSAASFLGQLEEISAGAVTGTVMLPYGKNLENKKFKCPNCGRNYIHQKSLRQHMRHECGKEPQFQCPYCPKKSKLKGNMKQHIILVHKGLLNDKQRKQLY</sequence>
<dbReference type="InParanoid" id="A0A6L2PE34"/>
<evidence type="ECO:0000313" key="3">
    <source>
        <dbReference type="EMBL" id="GFG30666.1"/>
    </source>
</evidence>
<dbReference type="SMART" id="SM00355">
    <property type="entry name" value="ZnF_C2H2"/>
    <property type="match status" value="2"/>
</dbReference>
<gene>
    <name evidence="3" type="ORF">Cfor_01435</name>
</gene>
<dbReference type="Pfam" id="PF05605">
    <property type="entry name" value="zf-Di19"/>
    <property type="match status" value="1"/>
</dbReference>
<accession>A0A6L2PE34</accession>
<dbReference type="GO" id="GO:0008270">
    <property type="term" value="F:zinc ion binding"/>
    <property type="evidence" value="ECO:0007669"/>
    <property type="project" value="UniProtKB-KW"/>
</dbReference>
<dbReference type="AlphaFoldDB" id="A0A6L2PE34"/>
<evidence type="ECO:0000259" key="2">
    <source>
        <dbReference type="PROSITE" id="PS50157"/>
    </source>
</evidence>
<keyword evidence="1" id="KW-0479">Metal-binding</keyword>
<dbReference type="SUPFAM" id="SSF57667">
    <property type="entry name" value="beta-beta-alpha zinc fingers"/>
    <property type="match status" value="1"/>
</dbReference>
<dbReference type="EMBL" id="BLKM01000241">
    <property type="protein sequence ID" value="GFG30666.1"/>
    <property type="molecule type" value="Genomic_DNA"/>
</dbReference>
<protein>
    <recommendedName>
        <fullName evidence="2">C2H2-type domain-containing protein</fullName>
    </recommendedName>
</protein>
<dbReference type="InterPro" id="IPR008598">
    <property type="entry name" value="Di19_Zn-bd"/>
</dbReference>
<proteinExistence type="predicted"/>
<keyword evidence="4" id="KW-1185">Reference proteome</keyword>
<dbReference type="OrthoDB" id="10004641at2759"/>
<comment type="caution">
    <text evidence="3">The sequence shown here is derived from an EMBL/GenBank/DDBJ whole genome shotgun (WGS) entry which is preliminary data.</text>
</comment>
<keyword evidence="1" id="KW-0862">Zinc</keyword>
<dbReference type="Proteomes" id="UP000502823">
    <property type="component" value="Unassembled WGS sequence"/>
</dbReference>
<keyword evidence="1" id="KW-0863">Zinc-finger</keyword>
<organism evidence="3 4">
    <name type="scientific">Coptotermes formosanus</name>
    <name type="common">Formosan subterranean termite</name>
    <dbReference type="NCBI Taxonomy" id="36987"/>
    <lineage>
        <taxon>Eukaryota</taxon>
        <taxon>Metazoa</taxon>
        <taxon>Ecdysozoa</taxon>
        <taxon>Arthropoda</taxon>
        <taxon>Hexapoda</taxon>
        <taxon>Insecta</taxon>
        <taxon>Pterygota</taxon>
        <taxon>Neoptera</taxon>
        <taxon>Polyneoptera</taxon>
        <taxon>Dictyoptera</taxon>
        <taxon>Blattodea</taxon>
        <taxon>Blattoidea</taxon>
        <taxon>Termitoidae</taxon>
        <taxon>Rhinotermitidae</taxon>
        <taxon>Coptotermes</taxon>
    </lineage>
</organism>
<reference evidence="4" key="1">
    <citation type="submission" date="2020-01" db="EMBL/GenBank/DDBJ databases">
        <title>Draft genome sequence of the Termite Coptotermes fromosanus.</title>
        <authorList>
            <person name="Itakura S."/>
            <person name="Yosikawa Y."/>
            <person name="Umezawa K."/>
        </authorList>
    </citation>
    <scope>NUCLEOTIDE SEQUENCE [LARGE SCALE GENOMIC DNA]</scope>
</reference>
<dbReference type="PROSITE" id="PS50157">
    <property type="entry name" value="ZINC_FINGER_C2H2_2"/>
    <property type="match status" value="1"/>
</dbReference>
<evidence type="ECO:0000313" key="4">
    <source>
        <dbReference type="Proteomes" id="UP000502823"/>
    </source>
</evidence>
<dbReference type="InterPro" id="IPR013087">
    <property type="entry name" value="Znf_C2H2_type"/>
</dbReference>
<dbReference type="InterPro" id="IPR036236">
    <property type="entry name" value="Znf_C2H2_sf"/>
</dbReference>
<evidence type="ECO:0000256" key="1">
    <source>
        <dbReference type="PROSITE-ProRule" id="PRU00042"/>
    </source>
</evidence>
<name>A0A6L2PE34_COPFO</name>